<comment type="subcellular location">
    <subcellularLocation>
        <location evidence="1 7">Membrane</location>
        <topology evidence="1 7">Multi-pass membrane protein</topology>
    </subcellularLocation>
</comment>
<dbReference type="Gene3D" id="1.10.3730.20">
    <property type="match status" value="1"/>
</dbReference>
<dbReference type="InterPro" id="IPR030182">
    <property type="entry name" value="PUP_plant"/>
</dbReference>
<keyword evidence="4 7" id="KW-0812">Transmembrane</keyword>
<dbReference type="OrthoDB" id="1865379at2759"/>
<keyword evidence="3 7" id="KW-0813">Transport</keyword>
<feature type="transmembrane region" description="Helical" evidence="7">
    <location>
        <begin position="163"/>
        <end position="182"/>
    </location>
</feature>
<evidence type="ECO:0000256" key="7">
    <source>
        <dbReference type="RuleBase" id="RU368015"/>
    </source>
</evidence>
<dbReference type="InterPro" id="IPR037185">
    <property type="entry name" value="EmrE-like"/>
</dbReference>
<reference evidence="9" key="1">
    <citation type="journal article" date="2020" name="Nat. Commun.">
        <title>Genome sequence of the cluster root forming white lupin.</title>
        <authorList>
            <person name="Hufnagel B."/>
            <person name="Marques A."/>
            <person name="Soriano A."/>
            <person name="Marques L."/>
            <person name="Divol F."/>
            <person name="Doumas P."/>
            <person name="Sallet E."/>
            <person name="Mancinotti D."/>
            <person name="Carrere S."/>
            <person name="Marande W."/>
            <person name="Arribat S."/>
            <person name="Keller J."/>
            <person name="Huneau C."/>
            <person name="Blein T."/>
            <person name="Aime D."/>
            <person name="Laguerre M."/>
            <person name="Taylor J."/>
            <person name="Schubert V."/>
            <person name="Nelson M."/>
            <person name="Geu-Flores F."/>
            <person name="Crespi M."/>
            <person name="Gallardo-Guerrero K."/>
            <person name="Delaux P.-M."/>
            <person name="Salse J."/>
            <person name="Berges H."/>
            <person name="Guyot R."/>
            <person name="Gouzy J."/>
            <person name="Peret B."/>
        </authorList>
    </citation>
    <scope>NUCLEOTIDE SEQUENCE [LARGE SCALE GENOMIC DNA]</scope>
    <source>
        <strain evidence="9">cv. Amiga</strain>
    </source>
</reference>
<dbReference type="Pfam" id="PF16913">
    <property type="entry name" value="PUNUT"/>
    <property type="match status" value="2"/>
</dbReference>
<protein>
    <recommendedName>
        <fullName evidence="7">Probable purine permease</fullName>
    </recommendedName>
</protein>
<dbReference type="Proteomes" id="UP000447434">
    <property type="component" value="Chromosome 4"/>
</dbReference>
<feature type="transmembrane region" description="Helical" evidence="7">
    <location>
        <begin position="112"/>
        <end position="131"/>
    </location>
</feature>
<feature type="transmembrane region" description="Helical" evidence="7">
    <location>
        <begin position="203"/>
        <end position="226"/>
    </location>
</feature>
<feature type="transmembrane region" description="Helical" evidence="7">
    <location>
        <begin position="138"/>
        <end position="157"/>
    </location>
</feature>
<evidence type="ECO:0000256" key="3">
    <source>
        <dbReference type="ARBA" id="ARBA00022448"/>
    </source>
</evidence>
<evidence type="ECO:0000256" key="5">
    <source>
        <dbReference type="ARBA" id="ARBA00022989"/>
    </source>
</evidence>
<name>A0A6A4QQC9_LUPAL</name>
<gene>
    <name evidence="8" type="ORF">Lalb_Chr04g0255421</name>
</gene>
<feature type="transmembrane region" description="Helical" evidence="7">
    <location>
        <begin position="78"/>
        <end position="100"/>
    </location>
</feature>
<dbReference type="AlphaFoldDB" id="A0A6A4QQC9"/>
<keyword evidence="6 7" id="KW-0472">Membrane</keyword>
<evidence type="ECO:0000313" key="9">
    <source>
        <dbReference type="Proteomes" id="UP000447434"/>
    </source>
</evidence>
<feature type="transmembrane region" description="Helical" evidence="7">
    <location>
        <begin position="35"/>
        <end position="57"/>
    </location>
</feature>
<comment type="similarity">
    <text evidence="2 7">Belongs to the purine permeases (TC 2.A.7.14) family.</text>
</comment>
<evidence type="ECO:0000256" key="1">
    <source>
        <dbReference type="ARBA" id="ARBA00004141"/>
    </source>
</evidence>
<keyword evidence="5 7" id="KW-1133">Transmembrane helix</keyword>
<evidence type="ECO:0000256" key="4">
    <source>
        <dbReference type="ARBA" id="ARBA00022692"/>
    </source>
</evidence>
<dbReference type="GO" id="GO:0005345">
    <property type="term" value="F:purine nucleobase transmembrane transporter activity"/>
    <property type="evidence" value="ECO:0007669"/>
    <property type="project" value="UniProtKB-UniRule"/>
</dbReference>
<comment type="caution">
    <text evidence="7">Lacks conserved residue(s) required for the propagation of feature annotation.</text>
</comment>
<comment type="caution">
    <text evidence="8">The sequence shown here is derived from an EMBL/GenBank/DDBJ whole genome shotgun (WGS) entry which is preliminary data.</text>
</comment>
<keyword evidence="9" id="KW-1185">Reference proteome</keyword>
<feature type="transmembrane region" description="Helical" evidence="7">
    <location>
        <begin position="261"/>
        <end position="277"/>
    </location>
</feature>
<dbReference type="SUPFAM" id="SSF103481">
    <property type="entry name" value="Multidrug resistance efflux transporter EmrE"/>
    <property type="match status" value="1"/>
</dbReference>
<dbReference type="GO" id="GO:0016020">
    <property type="term" value="C:membrane"/>
    <property type="evidence" value="ECO:0007669"/>
    <property type="project" value="UniProtKB-SubCell"/>
</dbReference>
<evidence type="ECO:0000256" key="2">
    <source>
        <dbReference type="ARBA" id="ARBA00006213"/>
    </source>
</evidence>
<proteinExistence type="inferred from homology"/>
<evidence type="ECO:0000313" key="8">
    <source>
        <dbReference type="EMBL" id="KAE9615456.1"/>
    </source>
</evidence>
<sequence>MKRIFLLINTVLLAIGGSGGPLITRLYFIHGGKSIWLSSCLLTVAFPIALIPIATSYHRSRRRSFSDMGSPKPKMFSMTPLLFSAFTIIGVVTGLSNYLYAYGVARLPVSTATLIMSTQLAFTAIFAFLLVKQKFTFNSVNAIILLIFGAGILAEHAGSDRPSVHVVMALAATLFSIVGMIIEKDFKVISREAQEFGLGETKYYVILVGSAILWQFYMIGAIGIVFCASSLFSGVMVSVMLPITEVLAVIFYKESFQAEKGISLVLSLWGFVSYFYGEFIQAKEMRKNHITETELPLDSIVPV</sequence>
<accession>A0A6A4QQC9</accession>
<dbReference type="PANTHER" id="PTHR31376">
    <property type="entry name" value="OS09G0467300 PROTEIN-RELATED"/>
    <property type="match status" value="1"/>
</dbReference>
<dbReference type="PANTHER" id="PTHR31376:SF1">
    <property type="entry name" value="PURINE PERMEASE 2"/>
    <property type="match status" value="1"/>
</dbReference>
<organism evidence="8 9">
    <name type="scientific">Lupinus albus</name>
    <name type="common">White lupine</name>
    <name type="synonym">Lupinus termis</name>
    <dbReference type="NCBI Taxonomy" id="3870"/>
    <lineage>
        <taxon>Eukaryota</taxon>
        <taxon>Viridiplantae</taxon>
        <taxon>Streptophyta</taxon>
        <taxon>Embryophyta</taxon>
        <taxon>Tracheophyta</taxon>
        <taxon>Spermatophyta</taxon>
        <taxon>Magnoliopsida</taxon>
        <taxon>eudicotyledons</taxon>
        <taxon>Gunneridae</taxon>
        <taxon>Pentapetalae</taxon>
        <taxon>rosids</taxon>
        <taxon>fabids</taxon>
        <taxon>Fabales</taxon>
        <taxon>Fabaceae</taxon>
        <taxon>Papilionoideae</taxon>
        <taxon>50 kb inversion clade</taxon>
        <taxon>genistoids sensu lato</taxon>
        <taxon>core genistoids</taxon>
        <taxon>Genisteae</taxon>
        <taxon>Lupinus</taxon>
    </lineage>
</organism>
<dbReference type="EMBL" id="WOCE01000004">
    <property type="protein sequence ID" value="KAE9615456.1"/>
    <property type="molecule type" value="Genomic_DNA"/>
</dbReference>
<feature type="transmembrane region" description="Helical" evidence="7">
    <location>
        <begin position="232"/>
        <end position="252"/>
    </location>
</feature>
<dbReference type="GO" id="GO:0015211">
    <property type="term" value="F:purine nucleoside transmembrane transporter activity"/>
    <property type="evidence" value="ECO:0007669"/>
    <property type="project" value="UniProtKB-UniRule"/>
</dbReference>
<evidence type="ECO:0000256" key="6">
    <source>
        <dbReference type="ARBA" id="ARBA00023136"/>
    </source>
</evidence>